<sequence length="135" mass="15939">MIVLSIDYGTKIIGVAMAETKLNYSVPLQSIANDKKNMFWEKINTTINYWNPKYIIIGYPYNINKKINKKIKKFSKILHKKYNKHIILYNENYSTTEANFFLKNYVKKKNHSYCIHSVAAKIILDSWLTTQHNSK</sequence>
<dbReference type="RefSeq" id="WP_154027705.1">
    <property type="nucleotide sequence ID" value="NZ_LR217695.1"/>
</dbReference>
<evidence type="ECO:0000256" key="2">
    <source>
        <dbReference type="ARBA" id="ARBA00022517"/>
    </source>
</evidence>
<dbReference type="GO" id="GO:0000967">
    <property type="term" value="P:rRNA 5'-end processing"/>
    <property type="evidence" value="ECO:0007669"/>
    <property type="project" value="UniProtKB-UniRule"/>
</dbReference>
<dbReference type="HAMAP" id="MF_00651">
    <property type="entry name" value="Nuclease_YqgF"/>
    <property type="match status" value="1"/>
</dbReference>
<dbReference type="SMART" id="SM00732">
    <property type="entry name" value="YqgFc"/>
    <property type="match status" value="1"/>
</dbReference>
<dbReference type="GO" id="GO:0016788">
    <property type="term" value="F:hydrolase activity, acting on ester bonds"/>
    <property type="evidence" value="ECO:0007669"/>
    <property type="project" value="UniProtKB-UniRule"/>
</dbReference>
<evidence type="ECO:0000256" key="3">
    <source>
        <dbReference type="ARBA" id="ARBA00022722"/>
    </source>
</evidence>
<dbReference type="InterPro" id="IPR005227">
    <property type="entry name" value="YqgF"/>
</dbReference>
<feature type="domain" description="YqgF/RNase H-like" evidence="6">
    <location>
        <begin position="1"/>
        <end position="98"/>
    </location>
</feature>
<evidence type="ECO:0000256" key="4">
    <source>
        <dbReference type="ARBA" id="ARBA00022801"/>
    </source>
</evidence>
<dbReference type="Gene3D" id="3.30.420.140">
    <property type="entry name" value="YqgF/RNase H-like domain"/>
    <property type="match status" value="1"/>
</dbReference>
<dbReference type="InterPro" id="IPR012337">
    <property type="entry name" value="RNaseH-like_sf"/>
</dbReference>
<evidence type="ECO:0000313" key="8">
    <source>
        <dbReference type="Proteomes" id="UP000294404"/>
    </source>
</evidence>
<keyword evidence="2 5" id="KW-0690">Ribosome biogenesis</keyword>
<comment type="function">
    <text evidence="5">Could be a nuclease involved in processing of the 5'-end of pre-16S rRNA.</text>
</comment>
<gene>
    <name evidence="5 7" type="primary">yqgF</name>
    <name evidence="7" type="ORF">BUCICUMA2628_368</name>
</gene>
<dbReference type="CDD" id="cd16964">
    <property type="entry name" value="YqgF"/>
    <property type="match status" value="1"/>
</dbReference>
<dbReference type="OrthoDB" id="9796140at2"/>
<protein>
    <recommendedName>
        <fullName evidence="5">Putative pre-16S rRNA nuclease</fullName>
        <ecNumber evidence="5">3.1.-.-</ecNumber>
    </recommendedName>
</protein>
<dbReference type="EC" id="3.1.-.-" evidence="5"/>
<dbReference type="Proteomes" id="UP000294404">
    <property type="component" value="Chromosome"/>
</dbReference>
<dbReference type="Pfam" id="PF03652">
    <property type="entry name" value="RuvX"/>
    <property type="match status" value="1"/>
</dbReference>
<keyword evidence="3 5" id="KW-0540">Nuclease</keyword>
<dbReference type="SUPFAM" id="SSF53098">
    <property type="entry name" value="Ribonuclease H-like"/>
    <property type="match status" value="1"/>
</dbReference>
<dbReference type="PANTHER" id="PTHR33317">
    <property type="entry name" value="POLYNUCLEOTIDYL TRANSFERASE, RIBONUCLEASE H-LIKE SUPERFAMILY PROTEIN"/>
    <property type="match status" value="1"/>
</dbReference>
<dbReference type="EMBL" id="LR217695">
    <property type="protein sequence ID" value="VFP78363.1"/>
    <property type="molecule type" value="Genomic_DNA"/>
</dbReference>
<name>A0A451CY88_9GAMM</name>
<reference evidence="7 8" key="1">
    <citation type="submission" date="2019-02" db="EMBL/GenBank/DDBJ databases">
        <authorList>
            <person name="Manzano-Marin A."/>
            <person name="Manzano-Marin A."/>
        </authorList>
    </citation>
    <scope>NUCLEOTIDE SEQUENCE [LARGE SCALE GENOMIC DNA]</scope>
    <source>
        <strain evidence="7 8">BuCicuneomaculata</strain>
    </source>
</reference>
<comment type="similarity">
    <text evidence="5">Belongs to the YqgF HJR family.</text>
</comment>
<evidence type="ECO:0000256" key="5">
    <source>
        <dbReference type="HAMAP-Rule" id="MF_00651"/>
    </source>
</evidence>
<organism evidence="7 8">
    <name type="scientific">Buchnera aphidicola</name>
    <name type="common">Cinara cuneomaculata</name>
    <dbReference type="NCBI Taxonomy" id="1660040"/>
    <lineage>
        <taxon>Bacteria</taxon>
        <taxon>Pseudomonadati</taxon>
        <taxon>Pseudomonadota</taxon>
        <taxon>Gammaproteobacteria</taxon>
        <taxon>Enterobacterales</taxon>
        <taxon>Erwiniaceae</taxon>
        <taxon>Buchnera</taxon>
    </lineage>
</organism>
<dbReference type="GO" id="GO:0005829">
    <property type="term" value="C:cytosol"/>
    <property type="evidence" value="ECO:0007669"/>
    <property type="project" value="TreeGrafter"/>
</dbReference>
<proteinExistence type="inferred from homology"/>
<evidence type="ECO:0000313" key="7">
    <source>
        <dbReference type="EMBL" id="VFP78363.1"/>
    </source>
</evidence>
<keyword evidence="4 5" id="KW-0378">Hydrolase</keyword>
<dbReference type="AlphaFoldDB" id="A0A451CY88"/>
<dbReference type="InterPro" id="IPR006641">
    <property type="entry name" value="YqgF/RNaseH-like_dom"/>
</dbReference>
<accession>A0A451CY88</accession>
<evidence type="ECO:0000256" key="1">
    <source>
        <dbReference type="ARBA" id="ARBA00022490"/>
    </source>
</evidence>
<dbReference type="PANTHER" id="PTHR33317:SF4">
    <property type="entry name" value="POLYNUCLEOTIDYL TRANSFERASE, RIBONUCLEASE H-LIKE SUPERFAMILY PROTEIN"/>
    <property type="match status" value="1"/>
</dbReference>
<comment type="subcellular location">
    <subcellularLocation>
        <location evidence="5">Cytoplasm</location>
    </subcellularLocation>
</comment>
<dbReference type="NCBIfam" id="TIGR00250">
    <property type="entry name" value="RNAse_H_YqgF"/>
    <property type="match status" value="1"/>
</dbReference>
<dbReference type="InterPro" id="IPR037027">
    <property type="entry name" value="YqgF/RNaseH-like_dom_sf"/>
</dbReference>
<evidence type="ECO:0000259" key="6">
    <source>
        <dbReference type="SMART" id="SM00732"/>
    </source>
</evidence>
<dbReference type="GO" id="GO:0004518">
    <property type="term" value="F:nuclease activity"/>
    <property type="evidence" value="ECO:0007669"/>
    <property type="project" value="UniProtKB-KW"/>
</dbReference>
<keyword evidence="1 5" id="KW-0963">Cytoplasm</keyword>